<feature type="signal peptide" evidence="2">
    <location>
        <begin position="1"/>
        <end position="20"/>
    </location>
</feature>
<evidence type="ECO:0000313" key="4">
    <source>
        <dbReference type="Proteomes" id="UP000315017"/>
    </source>
</evidence>
<organism evidence="3 4">
    <name type="scientific">Anatilimnocola aggregata</name>
    <dbReference type="NCBI Taxonomy" id="2528021"/>
    <lineage>
        <taxon>Bacteria</taxon>
        <taxon>Pseudomonadati</taxon>
        <taxon>Planctomycetota</taxon>
        <taxon>Planctomycetia</taxon>
        <taxon>Pirellulales</taxon>
        <taxon>Pirellulaceae</taxon>
        <taxon>Anatilimnocola</taxon>
    </lineage>
</organism>
<dbReference type="AlphaFoldDB" id="A0A517YND9"/>
<feature type="compositionally biased region" description="Polar residues" evidence="1">
    <location>
        <begin position="161"/>
        <end position="177"/>
    </location>
</feature>
<feature type="compositionally biased region" description="Low complexity" evidence="1">
    <location>
        <begin position="138"/>
        <end position="150"/>
    </location>
</feature>
<evidence type="ECO:0000256" key="1">
    <source>
        <dbReference type="SAM" id="MobiDB-lite"/>
    </source>
</evidence>
<dbReference type="Gene3D" id="2.130.10.10">
    <property type="entry name" value="YVTN repeat-like/Quinoprotein amine dehydrogenase"/>
    <property type="match status" value="1"/>
</dbReference>
<feature type="region of interest" description="Disordered" evidence="1">
    <location>
        <begin position="136"/>
        <end position="182"/>
    </location>
</feature>
<keyword evidence="4" id="KW-1185">Reference proteome</keyword>
<accession>A0A517YND9</accession>
<dbReference type="SUPFAM" id="SSF50969">
    <property type="entry name" value="YVTN repeat-like/Quinoprotein amine dehydrogenase"/>
    <property type="match status" value="1"/>
</dbReference>
<protein>
    <submittedName>
        <fullName evidence="3">Uncharacterized protein</fullName>
    </submittedName>
</protein>
<dbReference type="KEGG" id="aagg:ETAA8_69060"/>
<dbReference type="EMBL" id="CP036274">
    <property type="protein sequence ID" value="QDU31746.1"/>
    <property type="molecule type" value="Genomic_DNA"/>
</dbReference>
<keyword evidence="2" id="KW-0732">Signal</keyword>
<reference evidence="3 4" key="1">
    <citation type="submission" date="2019-02" db="EMBL/GenBank/DDBJ databases">
        <title>Deep-cultivation of Planctomycetes and their phenomic and genomic characterization uncovers novel biology.</title>
        <authorList>
            <person name="Wiegand S."/>
            <person name="Jogler M."/>
            <person name="Boedeker C."/>
            <person name="Pinto D."/>
            <person name="Vollmers J."/>
            <person name="Rivas-Marin E."/>
            <person name="Kohn T."/>
            <person name="Peeters S.H."/>
            <person name="Heuer A."/>
            <person name="Rast P."/>
            <person name="Oberbeckmann S."/>
            <person name="Bunk B."/>
            <person name="Jeske O."/>
            <person name="Meyerdierks A."/>
            <person name="Storesund J.E."/>
            <person name="Kallscheuer N."/>
            <person name="Luecker S."/>
            <person name="Lage O.M."/>
            <person name="Pohl T."/>
            <person name="Merkel B.J."/>
            <person name="Hornburger P."/>
            <person name="Mueller R.-W."/>
            <person name="Bruemmer F."/>
            <person name="Labrenz M."/>
            <person name="Spormann A.M."/>
            <person name="Op den Camp H."/>
            <person name="Overmann J."/>
            <person name="Amann R."/>
            <person name="Jetten M.S.M."/>
            <person name="Mascher T."/>
            <person name="Medema M.H."/>
            <person name="Devos D.P."/>
            <person name="Kaster A.-K."/>
            <person name="Ovreas L."/>
            <person name="Rohde M."/>
            <person name="Galperin M.Y."/>
            <person name="Jogler C."/>
        </authorList>
    </citation>
    <scope>NUCLEOTIDE SEQUENCE [LARGE SCALE GENOMIC DNA]</scope>
    <source>
        <strain evidence="3 4">ETA_A8</strain>
    </source>
</reference>
<name>A0A517YND9_9BACT</name>
<gene>
    <name evidence="3" type="ORF">ETAA8_69060</name>
</gene>
<proteinExistence type="predicted"/>
<dbReference type="Proteomes" id="UP000315017">
    <property type="component" value="Chromosome"/>
</dbReference>
<sequence precursor="true">MRWYLQVTLLIAALSTTAIAAAQEFPLQPVSVTASRSGPSRVTQFNDSLRELKTAYEQYLAEKGKFSDVLAAGMLIDESLRGIYLDAPARSEFAQRHFEFAKSLEELVNKRQEQGKATDHEVRQAKFLRLTTEMSAATGVPSTGGSSSPTPRMPTPPTNGSSSVATSPGTKGTSTNPGAPGKITARLLDIRTNPGYFHFEKCLWSESGRYGVVIETTNREIFKLALWDFEAGKLLRYLSASEGEGTKPYGGMDEADHGAETNFSGMRISRIIFSRDEKLIVALVQLVGPTQPPGAHNEQQLVWDLSSGKLTRTLSTGNHHPHTFFFVDNVTVATKTFNKPGVSLDLINVKTGQIDHLMPSANFEMYGGSIRNGVIPISLPGGSMIGIHVATRKRFDFNPPPPGGSNYAASSTWITKDEKFLLAHKHNLIEVWDTKTGNKVRDNIIETDDDKSIRVLFHAEDTPLIARERGFAKVLEFVDGVTGKVHLTIPWVDNYRQLVGVSADAKRIGLAADAGRLLLLDFEKGMPATTLDLAPLLQEASGKISR</sequence>
<feature type="chain" id="PRO_5022009000" evidence="2">
    <location>
        <begin position="21"/>
        <end position="546"/>
    </location>
</feature>
<dbReference type="InterPro" id="IPR015943">
    <property type="entry name" value="WD40/YVTN_repeat-like_dom_sf"/>
</dbReference>
<evidence type="ECO:0000256" key="2">
    <source>
        <dbReference type="SAM" id="SignalP"/>
    </source>
</evidence>
<evidence type="ECO:0000313" key="3">
    <source>
        <dbReference type="EMBL" id="QDU31746.1"/>
    </source>
</evidence>
<dbReference type="InterPro" id="IPR011044">
    <property type="entry name" value="Quino_amine_DH_bsu"/>
</dbReference>
<dbReference type="RefSeq" id="WP_145099380.1">
    <property type="nucleotide sequence ID" value="NZ_CP036274.1"/>
</dbReference>